<protein>
    <submittedName>
        <fullName evidence="4">Uncharacterized protein</fullName>
    </submittedName>
</protein>
<keyword evidence="1" id="KW-0677">Repeat</keyword>
<dbReference type="SUPFAM" id="SSF48452">
    <property type="entry name" value="TPR-like"/>
    <property type="match status" value="2"/>
</dbReference>
<dbReference type="AlphaFoldDB" id="A0A816MVI6"/>
<dbReference type="Pfam" id="PF13424">
    <property type="entry name" value="TPR_12"/>
    <property type="match status" value="2"/>
</dbReference>
<dbReference type="InterPro" id="IPR019734">
    <property type="entry name" value="TPR_rpt"/>
</dbReference>
<evidence type="ECO:0000313" key="4">
    <source>
        <dbReference type="EMBL" id="CAF2027752.1"/>
    </source>
</evidence>
<dbReference type="PROSITE" id="PS51996">
    <property type="entry name" value="TR_MART"/>
    <property type="match status" value="1"/>
</dbReference>
<sequence length="705" mass="81930">MRPSFMDCINHSKGICNLKSRRTLSIGHDVSLIMIENTSTLLNPEDKDLYLGFLDECFVFRYTDLPPCIKYFKKASSREHIILLFLAFDKSNVQKMISQLDQYEQLQAIFILLPSGNENNVQHEMNKNNDSGCSSETGVKLIKSFYEWKLLSTNLHQHIIAAKNNLKNAGLFNVCSSPERALRDLRRELGSFVWTHTFRVLLVAIPHNSQEAKRQMLQECRKFYKRNPFQNKKIEEFEKTYQASNAIRWHTEPCFLSTLVNRTLRSENVHALYLFRYFIFDLCASIAEARYTHATPISVYRGTILRRDEVEQLRIGSLVSTNGFLSSSRFLEVALSFLCSDPGFDMQISRNRNDPEQFSLFKIGIDINLSPDVVVADISNESRMPDESEFLFDLGTTFIVTNIFYDDQNFIWNIQMTVSNQVAQLNCEYDSYMRERLSETNAAILFGRMLAHLSEYSLAIKYFQRLIRVLPIEHEDRPNLHYQLARMYRFLGKHNQAIHYFRCAKLLQRRGLPYNSYEYGMTLAGLGTVYLELNDSKQAVRILEEASVCYNLVSRTYNTETISHFNRLSYAYYLEKQYERALKLLNTTLVIYKQKMPADHPGHAQTYHNLGLVNRAMGNNDEALTAFKEALRMRQALLAANYPYIARTYFQMGLLFEECKDYDAALEYTRKALNIQELKLPSNHNELILSSELVGRLLSKTNETM</sequence>
<keyword evidence="2 3" id="KW-0802">TPR repeat</keyword>
<feature type="repeat" description="TPR" evidence="3">
    <location>
        <begin position="646"/>
        <end position="679"/>
    </location>
</feature>
<reference evidence="4" key="1">
    <citation type="submission" date="2021-02" db="EMBL/GenBank/DDBJ databases">
        <authorList>
            <person name="Nowell W R."/>
        </authorList>
    </citation>
    <scope>NUCLEOTIDE SEQUENCE</scope>
</reference>
<evidence type="ECO:0000256" key="3">
    <source>
        <dbReference type="PROSITE-ProRule" id="PRU00339"/>
    </source>
</evidence>
<dbReference type="Gene3D" id="1.25.40.10">
    <property type="entry name" value="Tetratricopeptide repeat domain"/>
    <property type="match status" value="2"/>
</dbReference>
<feature type="repeat" description="TPR" evidence="3">
    <location>
        <begin position="440"/>
        <end position="473"/>
    </location>
</feature>
<dbReference type="PANTHER" id="PTHR45641:SF19">
    <property type="entry name" value="NEPHROCYSTIN-3"/>
    <property type="match status" value="1"/>
</dbReference>
<proteinExistence type="predicted"/>
<dbReference type="Proteomes" id="UP000663887">
    <property type="component" value="Unassembled WGS sequence"/>
</dbReference>
<accession>A0A816MVI6</accession>
<gene>
    <name evidence="4" type="ORF">XDN619_LOCUS4722</name>
</gene>
<dbReference type="SMART" id="SM00028">
    <property type="entry name" value="TPR"/>
    <property type="match status" value="6"/>
</dbReference>
<dbReference type="PROSITE" id="PS50005">
    <property type="entry name" value="TPR"/>
    <property type="match status" value="3"/>
</dbReference>
<comment type="caution">
    <text evidence="4">The sequence shown here is derived from an EMBL/GenBank/DDBJ whole genome shotgun (WGS) entry which is preliminary data.</text>
</comment>
<feature type="repeat" description="TPR" evidence="3">
    <location>
        <begin position="604"/>
        <end position="637"/>
    </location>
</feature>
<dbReference type="SUPFAM" id="SSF56399">
    <property type="entry name" value="ADP-ribosylation"/>
    <property type="match status" value="1"/>
</dbReference>
<dbReference type="EMBL" id="CAJNRG010001126">
    <property type="protein sequence ID" value="CAF2027752.1"/>
    <property type="molecule type" value="Genomic_DNA"/>
</dbReference>
<dbReference type="Pfam" id="PF13374">
    <property type="entry name" value="TPR_10"/>
    <property type="match status" value="1"/>
</dbReference>
<evidence type="ECO:0000256" key="2">
    <source>
        <dbReference type="ARBA" id="ARBA00022803"/>
    </source>
</evidence>
<organism evidence="4 5">
    <name type="scientific">Rotaria magnacalcarata</name>
    <dbReference type="NCBI Taxonomy" id="392030"/>
    <lineage>
        <taxon>Eukaryota</taxon>
        <taxon>Metazoa</taxon>
        <taxon>Spiralia</taxon>
        <taxon>Gnathifera</taxon>
        <taxon>Rotifera</taxon>
        <taxon>Eurotatoria</taxon>
        <taxon>Bdelloidea</taxon>
        <taxon>Philodinida</taxon>
        <taxon>Philodinidae</taxon>
        <taxon>Rotaria</taxon>
    </lineage>
</organism>
<evidence type="ECO:0000313" key="5">
    <source>
        <dbReference type="Proteomes" id="UP000663887"/>
    </source>
</evidence>
<evidence type="ECO:0000256" key="1">
    <source>
        <dbReference type="ARBA" id="ARBA00022737"/>
    </source>
</evidence>
<name>A0A816MVI6_9BILA</name>
<dbReference type="InterPro" id="IPR011990">
    <property type="entry name" value="TPR-like_helical_dom_sf"/>
</dbReference>
<dbReference type="PANTHER" id="PTHR45641">
    <property type="entry name" value="TETRATRICOPEPTIDE REPEAT PROTEIN (AFU_ORTHOLOGUE AFUA_6G03870)"/>
    <property type="match status" value="1"/>
</dbReference>
<dbReference type="Gene3D" id="3.90.176.10">
    <property type="entry name" value="Toxin ADP-ribosyltransferase, Chain A, domain 1"/>
    <property type="match status" value="1"/>
</dbReference>